<dbReference type="InterPro" id="IPR003439">
    <property type="entry name" value="ABC_transporter-like_ATP-bd"/>
</dbReference>
<organism evidence="5 6">
    <name type="scientific">Desulfoluna butyratoxydans</name>
    <dbReference type="NCBI Taxonomy" id="231438"/>
    <lineage>
        <taxon>Bacteria</taxon>
        <taxon>Pseudomonadati</taxon>
        <taxon>Thermodesulfobacteriota</taxon>
        <taxon>Desulfobacteria</taxon>
        <taxon>Desulfobacterales</taxon>
        <taxon>Desulfolunaceae</taxon>
        <taxon>Desulfoluna</taxon>
    </lineage>
</organism>
<dbReference type="RefSeq" id="WP_180140809.1">
    <property type="nucleotide sequence ID" value="NZ_CAADHO010000004.1"/>
</dbReference>
<dbReference type="InterPro" id="IPR003593">
    <property type="entry name" value="AAA+_ATPase"/>
</dbReference>
<dbReference type="PROSITE" id="PS00211">
    <property type="entry name" value="ABC_TRANSPORTER_1"/>
    <property type="match status" value="1"/>
</dbReference>
<evidence type="ECO:0000313" key="6">
    <source>
        <dbReference type="Proteomes" id="UP000507962"/>
    </source>
</evidence>
<sequence>MEWVVNIEKIRKTFCLHTQGNVTIPVLDEVSLSLAAGESVVLEGPSGAGKSTLLKLVYGNYRMETGRVWVRHQGQVVEMGGLTPMEVVAVRNTTIGYVSQFLRVIPRVSALDVVMEPMLGRGMPSDLAGQKARTLLERLRIPGRLWDLSPTTFSGGEQQRINIARGFAVPYPVMLLDEPTASLDPANTRTVCDLMEEARKSGTAFLGIFHDQGVRQQVATRSLSMAPGSQVKDASGGPAGGQVFEKFDKHSSRRLMGHPMEAT</sequence>
<proteinExistence type="inferred from homology"/>
<name>A0A4U8YMS1_9BACT</name>
<protein>
    <submittedName>
        <fullName evidence="5">Abc transporter</fullName>
    </submittedName>
</protein>
<dbReference type="GO" id="GO:0005524">
    <property type="term" value="F:ATP binding"/>
    <property type="evidence" value="ECO:0007669"/>
    <property type="project" value="UniProtKB-KW"/>
</dbReference>
<dbReference type="SMART" id="SM00382">
    <property type="entry name" value="AAA"/>
    <property type="match status" value="1"/>
</dbReference>
<evidence type="ECO:0000259" key="4">
    <source>
        <dbReference type="PROSITE" id="PS50893"/>
    </source>
</evidence>
<evidence type="ECO:0000313" key="5">
    <source>
        <dbReference type="EMBL" id="VFQ44844.1"/>
    </source>
</evidence>
<dbReference type="PANTHER" id="PTHR42798">
    <property type="entry name" value="LIPOPROTEIN-RELEASING SYSTEM ATP-BINDING PROTEIN LOLD"/>
    <property type="match status" value="1"/>
</dbReference>
<evidence type="ECO:0000256" key="1">
    <source>
        <dbReference type="ARBA" id="ARBA00005417"/>
    </source>
</evidence>
<dbReference type="EMBL" id="CAADHO010000004">
    <property type="protein sequence ID" value="VFQ44844.1"/>
    <property type="molecule type" value="Genomic_DNA"/>
</dbReference>
<dbReference type="InterPro" id="IPR017871">
    <property type="entry name" value="ABC_transporter-like_CS"/>
</dbReference>
<dbReference type="PANTHER" id="PTHR42798:SF7">
    <property type="entry name" value="ALPHA-D-RIBOSE 1-METHYLPHOSPHONATE 5-TRIPHOSPHATE SYNTHASE SUBUNIT PHNL"/>
    <property type="match status" value="1"/>
</dbReference>
<reference evidence="5 6" key="1">
    <citation type="submission" date="2019-03" db="EMBL/GenBank/DDBJ databases">
        <authorList>
            <person name="Nijsse B."/>
        </authorList>
    </citation>
    <scope>NUCLEOTIDE SEQUENCE [LARGE SCALE GENOMIC DNA]</scope>
    <source>
        <strain evidence="5">Desulfoluna butyratoxydans MSL71</strain>
    </source>
</reference>
<dbReference type="AlphaFoldDB" id="A0A4U8YMS1"/>
<dbReference type="Pfam" id="PF00005">
    <property type="entry name" value="ABC_tran"/>
    <property type="match status" value="1"/>
</dbReference>
<accession>A0A4U8YMS1</accession>
<dbReference type="SUPFAM" id="SSF52540">
    <property type="entry name" value="P-loop containing nucleoside triphosphate hydrolases"/>
    <property type="match status" value="1"/>
</dbReference>
<evidence type="ECO:0000256" key="2">
    <source>
        <dbReference type="ARBA" id="ARBA00022741"/>
    </source>
</evidence>
<evidence type="ECO:0000256" key="3">
    <source>
        <dbReference type="ARBA" id="ARBA00022840"/>
    </source>
</evidence>
<dbReference type="PROSITE" id="PS50893">
    <property type="entry name" value="ABC_TRANSPORTER_2"/>
    <property type="match status" value="1"/>
</dbReference>
<dbReference type="Proteomes" id="UP000507962">
    <property type="component" value="Unassembled WGS sequence"/>
</dbReference>
<keyword evidence="3" id="KW-0067">ATP-binding</keyword>
<dbReference type="Gene3D" id="3.40.50.300">
    <property type="entry name" value="P-loop containing nucleotide triphosphate hydrolases"/>
    <property type="match status" value="1"/>
</dbReference>
<comment type="similarity">
    <text evidence="1">Belongs to the ABC transporter superfamily.</text>
</comment>
<dbReference type="InterPro" id="IPR027417">
    <property type="entry name" value="P-loop_NTPase"/>
</dbReference>
<dbReference type="InterPro" id="IPR012701">
    <property type="entry name" value="CP_lyase_PhnL"/>
</dbReference>
<dbReference type="NCBIfam" id="TIGR02324">
    <property type="entry name" value="CP_lyasePhnL"/>
    <property type="match status" value="1"/>
</dbReference>
<dbReference type="GO" id="GO:0016887">
    <property type="term" value="F:ATP hydrolysis activity"/>
    <property type="evidence" value="ECO:0007669"/>
    <property type="project" value="InterPro"/>
</dbReference>
<feature type="domain" description="ABC transporter" evidence="4">
    <location>
        <begin position="5"/>
        <end position="252"/>
    </location>
</feature>
<keyword evidence="2" id="KW-0547">Nucleotide-binding</keyword>
<keyword evidence="6" id="KW-1185">Reference proteome</keyword>
<gene>
    <name evidence="5" type="ORF">MSL71_25010</name>
</gene>